<dbReference type="RefSeq" id="XP_014544995.1">
    <property type="nucleotide sequence ID" value="XM_014689509.1"/>
</dbReference>
<protein>
    <recommendedName>
        <fullName evidence="2">VWFA domain-containing protein</fullName>
    </recommendedName>
</protein>
<keyword evidence="4" id="KW-1185">Reference proteome</keyword>
<evidence type="ECO:0000313" key="4">
    <source>
        <dbReference type="Proteomes" id="UP000510686"/>
    </source>
</evidence>
<gene>
    <name evidence="3" type="ORF">G6M90_00g048840</name>
</gene>
<dbReference type="KEGG" id="mbrn:26242336"/>
<dbReference type="GeneID" id="26242336"/>
<evidence type="ECO:0000259" key="2">
    <source>
        <dbReference type="PROSITE" id="PS50234"/>
    </source>
</evidence>
<dbReference type="AlphaFoldDB" id="A0A7D5UUN7"/>
<dbReference type="SMART" id="SM00327">
    <property type="entry name" value="VWA"/>
    <property type="match status" value="1"/>
</dbReference>
<proteinExistence type="predicted"/>
<dbReference type="OrthoDB" id="2142040at2759"/>
<dbReference type="Gene3D" id="3.40.50.410">
    <property type="entry name" value="von Willebrand factor, type A domain"/>
    <property type="match status" value="1"/>
</dbReference>
<name>A0A7D5UUN7_9HYPO</name>
<feature type="compositionally biased region" description="Low complexity" evidence="1">
    <location>
        <begin position="14"/>
        <end position="40"/>
    </location>
</feature>
<accession>A0A7D5UUN7</accession>
<reference evidence="3 4" key="1">
    <citation type="submission" date="2020-07" db="EMBL/GenBank/DDBJ databases">
        <title>Telomere length de novo assembly of all 7 chromosomes of the fungus, Metarhizium brunneum, using a novel assembly pipeline.</title>
        <authorList>
            <person name="Saud z."/>
            <person name="Kortsinoglou A."/>
            <person name="Kouvelis V.N."/>
            <person name="Butt T.M."/>
        </authorList>
    </citation>
    <scope>NUCLEOTIDE SEQUENCE [LARGE SCALE GENOMIC DNA]</scope>
    <source>
        <strain evidence="3 4">4556</strain>
    </source>
</reference>
<dbReference type="PROSITE" id="PS50234">
    <property type="entry name" value="VWFA"/>
    <property type="match status" value="1"/>
</dbReference>
<feature type="region of interest" description="Disordered" evidence="1">
    <location>
        <begin position="1"/>
        <end position="56"/>
    </location>
</feature>
<sequence>MRRLSSARDKLFRSSSRTSSQSKKSESSRGLSSSTSGPSSYPGPNNFSDAAPPAYTPAYQPAPAPVFLSPPSHAPVPVPSPVPAPAPAPAGVYGGVSDGDRYANLANFDTILLIDDSGSMAGSLWREAQDALKSIAEIVTMYDEDGIDMYFLNHKSSQTPSDRYKAKGGYYNVARKDVIETIFGNVSPYGATYTGRRLEQILLPYMRKLASANDVDDVKPINLIVITDGAPSDNPEQAILQVAKALDQQAAPSYQVGIQFFQIGSDSSATSALQQLDDGLGRYGVRDIVDTVSCQWEDAGRHRAKRLTGDAILKVVLGAVDKRLDEHRLTNKK</sequence>
<evidence type="ECO:0000256" key="1">
    <source>
        <dbReference type="SAM" id="MobiDB-lite"/>
    </source>
</evidence>
<dbReference type="PANTHER" id="PTHR34706:SF1">
    <property type="entry name" value="VWFA DOMAIN-CONTAINING PROTEIN"/>
    <property type="match status" value="1"/>
</dbReference>
<dbReference type="InterPro" id="IPR002035">
    <property type="entry name" value="VWF_A"/>
</dbReference>
<dbReference type="Pfam" id="PF00092">
    <property type="entry name" value="VWA"/>
    <property type="match status" value="1"/>
</dbReference>
<dbReference type="PANTHER" id="PTHR34706">
    <property type="entry name" value="SLR1338 PROTEIN"/>
    <property type="match status" value="1"/>
</dbReference>
<dbReference type="EMBL" id="CP058933">
    <property type="protein sequence ID" value="QLI67277.1"/>
    <property type="molecule type" value="Genomic_DNA"/>
</dbReference>
<feature type="domain" description="VWFA" evidence="2">
    <location>
        <begin position="109"/>
        <end position="277"/>
    </location>
</feature>
<dbReference type="Proteomes" id="UP000510686">
    <property type="component" value="Chromosome 2"/>
</dbReference>
<dbReference type="InterPro" id="IPR036465">
    <property type="entry name" value="vWFA_dom_sf"/>
</dbReference>
<organism evidence="3 4">
    <name type="scientific">Metarhizium brunneum</name>
    <dbReference type="NCBI Taxonomy" id="500148"/>
    <lineage>
        <taxon>Eukaryota</taxon>
        <taxon>Fungi</taxon>
        <taxon>Dikarya</taxon>
        <taxon>Ascomycota</taxon>
        <taxon>Pezizomycotina</taxon>
        <taxon>Sordariomycetes</taxon>
        <taxon>Hypocreomycetidae</taxon>
        <taxon>Hypocreales</taxon>
        <taxon>Clavicipitaceae</taxon>
        <taxon>Metarhizium</taxon>
    </lineage>
</organism>
<feature type="compositionally biased region" description="Basic and acidic residues" evidence="1">
    <location>
        <begin position="1"/>
        <end position="12"/>
    </location>
</feature>
<dbReference type="SUPFAM" id="SSF53300">
    <property type="entry name" value="vWA-like"/>
    <property type="match status" value="1"/>
</dbReference>
<evidence type="ECO:0000313" key="3">
    <source>
        <dbReference type="EMBL" id="QLI67277.1"/>
    </source>
</evidence>